<accession>A0ACC1TBT0</accession>
<sequence length="626" mass="70743">MDTAQRGSNQAESALSRFLPFKDIGTAGSEDILSCIEYLKHRFTTLNQSAQRDLANAISDLDDLLQLDLVDRNLVDVLAQVRVLRTASSPVMRLPCEVLAVIFEILQDDLRRRARCYPYGYDRPTYYWMRVLFVCRHWYDVAVSCTSLWATIFVDDLGDFLRQARLARRMLRNAQQHELSIYLFHPPANPDFDALLLDVLEKLQNVRELHLESVRLSVQAQQLLIRQPAPALRKLCIRVPANREPRVDLRPLFLGGHTPLLHTLALSGPIDYAWHSIGTLRHLYLERGLSIPGEMLLDFLEAAPALETLSMQSPSIVFQSGGDITGISSRHLSNVRRLDLDISYKDKHIIGQFLSHLELSTNVSLGYRIWGYPNPSHTSLHALFPNNFLSSRPILGAFNRLHMAITEDASFEVIAASDTSSCHLIFIPEFFSQSAFDACVSQLPPDISFFTHGVEEVWMDCCDYLTLENDTEPPEGTFYCDILSEAPALTRLFIKGHWTHSRRCLKALGMQMIDDGALLDLPCPQLRELHVLDAAAWSVEAAKDALQARIRGGFPQLEVIHIYWKEEASAISSPPTPAFRYDGDQREAAVLADFQGLAKEIIFNPPGELPTMQVPGTMDERDFLLY</sequence>
<dbReference type="Proteomes" id="UP001148662">
    <property type="component" value="Unassembled WGS sequence"/>
</dbReference>
<evidence type="ECO:0000313" key="1">
    <source>
        <dbReference type="EMBL" id="KAJ3557583.1"/>
    </source>
</evidence>
<protein>
    <submittedName>
        <fullName evidence="1">Uncharacterized protein</fullName>
    </submittedName>
</protein>
<name>A0ACC1TBT0_9APHY</name>
<organism evidence="1 2">
    <name type="scientific">Phlebia brevispora</name>
    <dbReference type="NCBI Taxonomy" id="194682"/>
    <lineage>
        <taxon>Eukaryota</taxon>
        <taxon>Fungi</taxon>
        <taxon>Dikarya</taxon>
        <taxon>Basidiomycota</taxon>
        <taxon>Agaricomycotina</taxon>
        <taxon>Agaricomycetes</taxon>
        <taxon>Polyporales</taxon>
        <taxon>Meruliaceae</taxon>
        <taxon>Phlebia</taxon>
    </lineage>
</organism>
<evidence type="ECO:0000313" key="2">
    <source>
        <dbReference type="Proteomes" id="UP001148662"/>
    </source>
</evidence>
<reference evidence="1" key="1">
    <citation type="submission" date="2022-07" db="EMBL/GenBank/DDBJ databases">
        <title>Genome Sequence of Phlebia brevispora.</title>
        <authorList>
            <person name="Buettner E."/>
        </authorList>
    </citation>
    <scope>NUCLEOTIDE SEQUENCE</scope>
    <source>
        <strain evidence="1">MPL23</strain>
    </source>
</reference>
<gene>
    <name evidence="1" type="ORF">NM688_g1397</name>
</gene>
<dbReference type="EMBL" id="JANHOG010000147">
    <property type="protein sequence ID" value="KAJ3557583.1"/>
    <property type="molecule type" value="Genomic_DNA"/>
</dbReference>
<proteinExistence type="predicted"/>
<comment type="caution">
    <text evidence="1">The sequence shown here is derived from an EMBL/GenBank/DDBJ whole genome shotgun (WGS) entry which is preliminary data.</text>
</comment>
<keyword evidence="2" id="KW-1185">Reference proteome</keyword>